<dbReference type="Gene3D" id="3.40.33.10">
    <property type="entry name" value="CAP"/>
    <property type="match status" value="1"/>
</dbReference>
<evidence type="ECO:0000313" key="4">
    <source>
        <dbReference type="EMBL" id="KAK4758529.1"/>
    </source>
</evidence>
<feature type="region of interest" description="Disordered" evidence="1">
    <location>
        <begin position="67"/>
        <end position="115"/>
    </location>
</feature>
<protein>
    <recommendedName>
        <fullName evidence="3">SCP domain-containing protein</fullName>
    </recommendedName>
</protein>
<dbReference type="Pfam" id="PF00188">
    <property type="entry name" value="CAP"/>
    <property type="match status" value="1"/>
</dbReference>
<evidence type="ECO:0000313" key="5">
    <source>
        <dbReference type="Proteomes" id="UP001345219"/>
    </source>
</evidence>
<gene>
    <name evidence="4" type="ORF">SAY87_019830</name>
</gene>
<evidence type="ECO:0000256" key="2">
    <source>
        <dbReference type="SAM" id="SignalP"/>
    </source>
</evidence>
<dbReference type="InterPro" id="IPR035940">
    <property type="entry name" value="CAP_sf"/>
</dbReference>
<feature type="compositionally biased region" description="Low complexity" evidence="1">
    <location>
        <begin position="84"/>
        <end position="106"/>
    </location>
</feature>
<keyword evidence="5" id="KW-1185">Reference proteome</keyword>
<dbReference type="EMBL" id="JAXIOK010000012">
    <property type="protein sequence ID" value="KAK4758529.1"/>
    <property type="molecule type" value="Genomic_DNA"/>
</dbReference>
<comment type="caution">
    <text evidence="4">The sequence shown here is derived from an EMBL/GenBank/DDBJ whole genome shotgun (WGS) entry which is preliminary data.</text>
</comment>
<proteinExistence type="predicted"/>
<reference evidence="4 5" key="1">
    <citation type="journal article" date="2023" name="Hortic Res">
        <title>Pangenome of water caltrop reveals structural variations and asymmetric subgenome divergence after allopolyploidization.</title>
        <authorList>
            <person name="Zhang X."/>
            <person name="Chen Y."/>
            <person name="Wang L."/>
            <person name="Yuan Y."/>
            <person name="Fang M."/>
            <person name="Shi L."/>
            <person name="Lu R."/>
            <person name="Comes H.P."/>
            <person name="Ma Y."/>
            <person name="Chen Y."/>
            <person name="Huang G."/>
            <person name="Zhou Y."/>
            <person name="Zheng Z."/>
            <person name="Qiu Y."/>
        </authorList>
    </citation>
    <scope>NUCLEOTIDE SEQUENCE [LARGE SCALE GENOMIC DNA]</scope>
    <source>
        <tissue evidence="4">Roots</tissue>
    </source>
</reference>
<organism evidence="4 5">
    <name type="scientific">Trapa incisa</name>
    <dbReference type="NCBI Taxonomy" id="236973"/>
    <lineage>
        <taxon>Eukaryota</taxon>
        <taxon>Viridiplantae</taxon>
        <taxon>Streptophyta</taxon>
        <taxon>Embryophyta</taxon>
        <taxon>Tracheophyta</taxon>
        <taxon>Spermatophyta</taxon>
        <taxon>Magnoliopsida</taxon>
        <taxon>eudicotyledons</taxon>
        <taxon>Gunneridae</taxon>
        <taxon>Pentapetalae</taxon>
        <taxon>rosids</taxon>
        <taxon>malvids</taxon>
        <taxon>Myrtales</taxon>
        <taxon>Lythraceae</taxon>
        <taxon>Trapa</taxon>
    </lineage>
</organism>
<feature type="chain" id="PRO_5043048080" description="SCP domain-containing protein" evidence="2">
    <location>
        <begin position="24"/>
        <end position="115"/>
    </location>
</feature>
<feature type="signal peptide" evidence="2">
    <location>
        <begin position="1"/>
        <end position="23"/>
    </location>
</feature>
<dbReference type="AlphaFoldDB" id="A0AAN7K2W7"/>
<feature type="domain" description="SCP" evidence="3">
    <location>
        <begin position="26"/>
        <end position="114"/>
    </location>
</feature>
<evidence type="ECO:0000256" key="1">
    <source>
        <dbReference type="SAM" id="MobiDB-lite"/>
    </source>
</evidence>
<dbReference type="Proteomes" id="UP001345219">
    <property type="component" value="Chromosome 15"/>
</dbReference>
<accession>A0AAN7K2W7</accession>
<evidence type="ECO:0000259" key="3">
    <source>
        <dbReference type="SMART" id="SM00198"/>
    </source>
</evidence>
<dbReference type="SUPFAM" id="SSF55797">
    <property type="entry name" value="PR-1-like"/>
    <property type="match status" value="1"/>
</dbReference>
<keyword evidence="2" id="KW-0732">Signal</keyword>
<dbReference type="InterPro" id="IPR014044">
    <property type="entry name" value="CAP_dom"/>
</dbReference>
<name>A0AAN7K2W7_9MYRT</name>
<dbReference type="SMART" id="SM00198">
    <property type="entry name" value="SCP"/>
    <property type="match status" value="1"/>
</dbReference>
<sequence length="115" mass="12754">MGGYLIILCTVLFLATSSELGKGKEKSYQDFVDTHNSIRAEVGVGPIAWNHTLAAYTQKYANERIQDCDMEHPSGTPYGRKRSSSGGRRSQTTTMSRTTTTRRATTWASFPTDDL</sequence>